<dbReference type="Proteomes" id="UP000076420">
    <property type="component" value="Unassembled WGS sequence"/>
</dbReference>
<organism evidence="3 4">
    <name type="scientific">Biomphalaria glabrata</name>
    <name type="common">Bloodfluke planorb</name>
    <name type="synonym">Freshwater snail</name>
    <dbReference type="NCBI Taxonomy" id="6526"/>
    <lineage>
        <taxon>Eukaryota</taxon>
        <taxon>Metazoa</taxon>
        <taxon>Spiralia</taxon>
        <taxon>Lophotrochozoa</taxon>
        <taxon>Mollusca</taxon>
        <taxon>Gastropoda</taxon>
        <taxon>Heterobranchia</taxon>
        <taxon>Euthyneura</taxon>
        <taxon>Panpulmonata</taxon>
        <taxon>Hygrophila</taxon>
        <taxon>Lymnaeoidea</taxon>
        <taxon>Planorbidae</taxon>
        <taxon>Biomphalaria</taxon>
    </lineage>
</organism>
<dbReference type="InterPro" id="IPR042219">
    <property type="entry name" value="AAA_lid_11_sf"/>
</dbReference>
<dbReference type="InterPro" id="IPR026983">
    <property type="entry name" value="DHC"/>
</dbReference>
<feature type="domain" description="Dynein heavy chain C-terminal" evidence="2">
    <location>
        <begin position="86"/>
        <end position="176"/>
    </location>
</feature>
<dbReference type="InterPro" id="IPR041658">
    <property type="entry name" value="AAA_lid_11"/>
</dbReference>
<evidence type="ECO:0000313" key="3">
    <source>
        <dbReference type="EnsemblMetazoa" id="BGLB018023-PA"/>
    </source>
</evidence>
<dbReference type="PANTHER" id="PTHR22878:SF63">
    <property type="entry name" value="DYNEIN AXONEMAL HEAVY CHAIN 10"/>
    <property type="match status" value="1"/>
</dbReference>
<protein>
    <submittedName>
        <fullName evidence="3">Uncharacterized protein</fullName>
    </submittedName>
</protein>
<dbReference type="AlphaFoldDB" id="A0A2C9KDX9"/>
<evidence type="ECO:0000259" key="2">
    <source>
        <dbReference type="Pfam" id="PF18199"/>
    </source>
</evidence>
<dbReference type="GO" id="GO:0045505">
    <property type="term" value="F:dynein intermediate chain binding"/>
    <property type="evidence" value="ECO:0007669"/>
    <property type="project" value="InterPro"/>
</dbReference>
<dbReference type="InterPro" id="IPR041228">
    <property type="entry name" value="Dynein_C"/>
</dbReference>
<dbReference type="GO" id="GO:0007018">
    <property type="term" value="P:microtubule-based movement"/>
    <property type="evidence" value="ECO:0007669"/>
    <property type="project" value="InterPro"/>
</dbReference>
<dbReference type="STRING" id="6526.A0A2C9KDX9"/>
<feature type="domain" description="Dynein heavy chain AAA lid" evidence="1">
    <location>
        <begin position="1"/>
        <end position="80"/>
    </location>
</feature>
<dbReference type="EnsemblMetazoa" id="BGLB018023-RA">
    <property type="protein sequence ID" value="BGLB018023-PA"/>
    <property type="gene ID" value="BGLB018023"/>
</dbReference>
<dbReference type="Pfam" id="PF18199">
    <property type="entry name" value="Dynein_C"/>
    <property type="match status" value="1"/>
</dbReference>
<name>A0A2C9KDX9_BIOGL</name>
<sequence length="202" mass="23060">MYGGRAIDDFDRRILRTYMDEYMGDFIFDSFQPFHFYHDETVDYYIPLPDEPTNKDEYLVYIESLPLANKPDVFGLNPNAEIGYYTQAAKAMWEHLVELQPQTGSSASGISREDYISQIATDVLEKLPSEFDLVKIRRALGLDISPTTVVLLQELERYNNLMVRMKRSLATLKRAAMSTACTLKGRAGMWTGSVLHGSHQSN</sequence>
<dbReference type="GO" id="GO:0051959">
    <property type="term" value="F:dynein light intermediate chain binding"/>
    <property type="evidence" value="ECO:0007669"/>
    <property type="project" value="InterPro"/>
</dbReference>
<evidence type="ECO:0000313" key="4">
    <source>
        <dbReference type="Proteomes" id="UP000076420"/>
    </source>
</evidence>
<dbReference type="KEGG" id="bgt:106056199"/>
<gene>
    <name evidence="3" type="primary">106056199</name>
</gene>
<evidence type="ECO:0000259" key="1">
    <source>
        <dbReference type="Pfam" id="PF18198"/>
    </source>
</evidence>
<accession>A0A2C9KDX9</accession>
<dbReference type="GO" id="GO:0030286">
    <property type="term" value="C:dynein complex"/>
    <property type="evidence" value="ECO:0007669"/>
    <property type="project" value="InterPro"/>
</dbReference>
<dbReference type="VEuPathDB" id="VectorBase:BGLB018023"/>
<dbReference type="Gene3D" id="1.10.8.720">
    <property type="entry name" value="Region D6 of dynein motor"/>
    <property type="match status" value="1"/>
</dbReference>
<dbReference type="Pfam" id="PF18198">
    <property type="entry name" value="AAA_lid_11"/>
    <property type="match status" value="1"/>
</dbReference>
<dbReference type="Gene3D" id="1.20.1270.280">
    <property type="match status" value="1"/>
</dbReference>
<proteinExistence type="predicted"/>
<reference evidence="3" key="1">
    <citation type="submission" date="2020-05" db="UniProtKB">
        <authorList>
            <consortium name="EnsemblMetazoa"/>
        </authorList>
    </citation>
    <scope>IDENTIFICATION</scope>
    <source>
        <strain evidence="3">BB02</strain>
    </source>
</reference>
<dbReference type="PANTHER" id="PTHR22878">
    <property type="entry name" value="DYNEIN HEAVY CHAIN 6, AXONEMAL-LIKE-RELATED"/>
    <property type="match status" value="1"/>
</dbReference>